<dbReference type="Pfam" id="PF18998">
    <property type="entry name" value="Flg_new_2"/>
    <property type="match status" value="4"/>
</dbReference>
<dbReference type="InterPro" id="IPR044060">
    <property type="entry name" value="Bacterial_rp_domain"/>
</dbReference>
<protein>
    <recommendedName>
        <fullName evidence="3">Bacterial repeat domain-containing protein</fullName>
    </recommendedName>
</protein>
<feature type="compositionally biased region" description="Pro residues" evidence="1">
    <location>
        <begin position="1220"/>
        <end position="1230"/>
    </location>
</feature>
<keyword evidence="5" id="KW-1185">Reference proteome</keyword>
<evidence type="ECO:0000313" key="4">
    <source>
        <dbReference type="EMBL" id="TWI73009.1"/>
    </source>
</evidence>
<evidence type="ECO:0000256" key="1">
    <source>
        <dbReference type="SAM" id="MobiDB-lite"/>
    </source>
</evidence>
<feature type="domain" description="Bacterial repeat" evidence="3">
    <location>
        <begin position="635"/>
        <end position="704"/>
    </location>
</feature>
<feature type="region of interest" description="Disordered" evidence="1">
    <location>
        <begin position="1218"/>
        <end position="1239"/>
    </location>
</feature>
<dbReference type="Proteomes" id="UP000318307">
    <property type="component" value="Unassembled WGS sequence"/>
</dbReference>
<comment type="caution">
    <text evidence="4">The sequence shown here is derived from an EMBL/GenBank/DDBJ whole genome shotgun (WGS) entry which is preliminary data.</text>
</comment>
<name>A0A562RVB4_9BACT</name>
<feature type="domain" description="Bacterial repeat" evidence="3">
    <location>
        <begin position="486"/>
        <end position="556"/>
    </location>
</feature>
<feature type="chain" id="PRO_5021825771" description="Bacterial repeat domain-containing protein" evidence="2">
    <location>
        <begin position="28"/>
        <end position="1254"/>
    </location>
</feature>
<dbReference type="EMBL" id="VLLC01000009">
    <property type="protein sequence ID" value="TWI73009.1"/>
    <property type="molecule type" value="Genomic_DNA"/>
</dbReference>
<organism evidence="4 5">
    <name type="scientific">Desulfobotulus alkaliphilus</name>
    <dbReference type="NCBI Taxonomy" id="622671"/>
    <lineage>
        <taxon>Bacteria</taxon>
        <taxon>Pseudomonadati</taxon>
        <taxon>Thermodesulfobacteriota</taxon>
        <taxon>Desulfobacteria</taxon>
        <taxon>Desulfobacterales</taxon>
        <taxon>Desulfobacteraceae</taxon>
        <taxon>Desulfobotulus</taxon>
    </lineage>
</organism>
<gene>
    <name evidence="4" type="ORF">LZ24_01420</name>
</gene>
<feature type="region of interest" description="Disordered" evidence="1">
    <location>
        <begin position="85"/>
        <end position="114"/>
    </location>
</feature>
<accession>A0A562RVB4</accession>
<evidence type="ECO:0000259" key="3">
    <source>
        <dbReference type="Pfam" id="PF18998"/>
    </source>
</evidence>
<sequence>MPTLKNFIITTLTLCFLVIFPNQQAEASEKYATMGEKLIEVHDALLGRVVETLYTNNNYIFDNQGKFYVDCSYWVGKILEELDTSIPDPDHPSPYFNDFPKSSRTQPDNPQRPRAKDYYEHIMDIANGKQSPYWQSVGHIRDALPGDLIAYKHTDGDVPGNTGHVMIIYSEPQKISEDTYEMYIADATSSPHGSDTRNKEGDYAHIFNYESLPRVPGGLPSGVGIGKMVFSTPEVGDHTYRWRGNTPDSPPTKAGRDGILAIGRPVETFTVSTVSGFTDAIRPVSSHVIQGNTTSFTLFPPSGYTIDHVRGCGGSLSGNTYTTGPVTGACTIEASFRLRTYAVNTLSSGAGGSIQPDTRSVGHGQSTSFIISPDSGYEIESVGGCGGSLSGNTYTTGPVTGACTIEASFRLRTYAVNTLSGAGGSIQPDTRSVGHGQSTSFVISPDSGYEIESVGGCGGSLSGNTYTTGPVTGACTIEAAFRLRTYAVNALSGAGGSIQPDTRSVGHGQSTSFIISPDSGYEIESVGGCDGSLSGNTYTTGPVTGACTVEALFQPIAPVSHTVSTRSSQGGSIYPSARNVHNGQRTEFIILAEPGYAIETVDGCDGILFGNTYTTGSINAACTVEADFKSASVYYTLNYHAGINGKIFGLAMQSVREGSHGTIVSAIPDLGYVFAGWSDGSKENPRRDLNVKANLSVTASFEPSSFTIKDKNGNSVDKISAELGDVVFFSVSDGFAPEISQVRINDITLPVEDLLRQTDVGKYELDILKTGLYSIEVRDLARKEVLNIIVYPRVGFVSETQTTGAGNAVSVKIFMEGRAPYYPVRVPFETQGAAWIFPEDLRKGEIIFNKPLQDEAEVQMAALVFQTTAKISSALDVDFVLGEPVHAQKSTLARHPLPLSPAPQPPVIHLSLLQPDISMPVTALVQGQGPGMIRSYMVRNGCSDVVYEWSLFDTKGRPVHAPGNVSEWVLDPSIFPSGVYDLGLQVSSASCDISSYAGMRFRILDTCPAPSAPGDGCGVLDFSENRIPDYLDPEHVHPNRIRLVPGANDYAETVPGLRIRPGPVAYAAGKQGIQITMEDLLLYGGLSGSPAHHAEDGGMRHYGFLYDFEISGFSSSGQSTRLIIPLTLNGGIQRESILRIYDSLYGWHTFVEDSRNRVRSAHMKPAGICPGPGSGQYSDGLAEGHTCVLLEIEDGGPNDIKRYPDGITGFLWGLAVSEQLPPPDPQPPSQPHAEEKSSSGACMIGALLPGIFLK</sequence>
<proteinExistence type="predicted"/>
<dbReference type="RefSeq" id="WP_144683965.1">
    <property type="nucleotide sequence ID" value="NZ_VLLC01000009.1"/>
</dbReference>
<dbReference type="OrthoDB" id="8774234at2"/>
<reference evidence="4 5" key="1">
    <citation type="submission" date="2019-07" db="EMBL/GenBank/DDBJ databases">
        <title>Genome sequencing of 100 strains of the haloalkaliphilic chemolithoautotrophic sulfur-oxidizing bacterium Thioalkalivibrio.</title>
        <authorList>
            <person name="Muyzer G."/>
        </authorList>
    </citation>
    <scope>NUCLEOTIDE SEQUENCE [LARGE SCALE GENOMIC DNA]</scope>
    <source>
        <strain evidence="4 5">ASO4-4</strain>
    </source>
</reference>
<keyword evidence="2" id="KW-0732">Signal</keyword>
<evidence type="ECO:0000313" key="5">
    <source>
        <dbReference type="Proteomes" id="UP000318307"/>
    </source>
</evidence>
<feature type="domain" description="Bacterial repeat" evidence="3">
    <location>
        <begin position="345"/>
        <end position="410"/>
    </location>
</feature>
<dbReference type="AlphaFoldDB" id="A0A562RVB4"/>
<evidence type="ECO:0000256" key="2">
    <source>
        <dbReference type="SAM" id="SignalP"/>
    </source>
</evidence>
<feature type="signal peptide" evidence="2">
    <location>
        <begin position="1"/>
        <end position="27"/>
    </location>
</feature>
<feature type="domain" description="Bacterial repeat" evidence="3">
    <location>
        <begin position="414"/>
        <end position="481"/>
    </location>
</feature>
<feature type="compositionally biased region" description="Polar residues" evidence="1">
    <location>
        <begin position="100"/>
        <end position="109"/>
    </location>
</feature>